<keyword evidence="13" id="KW-0407">Ion channel</keyword>
<feature type="compositionally biased region" description="Basic and acidic residues" evidence="16">
    <location>
        <begin position="191"/>
        <end position="204"/>
    </location>
</feature>
<evidence type="ECO:0000256" key="5">
    <source>
        <dbReference type="ARBA" id="ARBA00022673"/>
    </source>
</evidence>
<dbReference type="STRING" id="1051891.A0A0C3LER6"/>
<feature type="transmembrane region" description="Helical" evidence="17">
    <location>
        <begin position="1078"/>
        <end position="1099"/>
    </location>
</feature>
<feature type="transmembrane region" description="Helical" evidence="17">
    <location>
        <begin position="743"/>
        <end position="766"/>
    </location>
</feature>
<keyword evidence="11 17" id="KW-0472">Membrane</keyword>
<feature type="compositionally biased region" description="Polar residues" evidence="16">
    <location>
        <begin position="1"/>
        <end position="27"/>
    </location>
</feature>
<feature type="transmembrane region" description="Helical" evidence="17">
    <location>
        <begin position="290"/>
        <end position="314"/>
    </location>
</feature>
<dbReference type="SUPFAM" id="SSF81324">
    <property type="entry name" value="Voltage-gated potassium channels"/>
    <property type="match status" value="3"/>
</dbReference>
<gene>
    <name evidence="19" type="ORF">M407DRAFT_214388</name>
</gene>
<evidence type="ECO:0000256" key="9">
    <source>
        <dbReference type="ARBA" id="ARBA00022989"/>
    </source>
</evidence>
<dbReference type="HOGENOM" id="CLU_000443_1_0_1"/>
<feature type="transmembrane region" description="Helical" evidence="17">
    <location>
        <begin position="787"/>
        <end position="807"/>
    </location>
</feature>
<evidence type="ECO:0000256" key="2">
    <source>
        <dbReference type="ARBA" id="ARBA00022448"/>
    </source>
</evidence>
<keyword evidence="20" id="KW-1185">Reference proteome</keyword>
<feature type="domain" description="Ion transport" evidence="18">
    <location>
        <begin position="742"/>
        <end position="1026"/>
    </location>
</feature>
<organism evidence="19 20">
    <name type="scientific">Tulasnella calospora MUT 4182</name>
    <dbReference type="NCBI Taxonomy" id="1051891"/>
    <lineage>
        <taxon>Eukaryota</taxon>
        <taxon>Fungi</taxon>
        <taxon>Dikarya</taxon>
        <taxon>Basidiomycota</taxon>
        <taxon>Agaricomycotina</taxon>
        <taxon>Agaricomycetes</taxon>
        <taxon>Cantharellales</taxon>
        <taxon>Tulasnellaceae</taxon>
        <taxon>Tulasnella</taxon>
    </lineage>
</organism>
<feature type="transmembrane region" description="Helical" evidence="17">
    <location>
        <begin position="999"/>
        <end position="1021"/>
    </location>
</feature>
<evidence type="ECO:0000313" key="19">
    <source>
        <dbReference type="EMBL" id="KIO32428.1"/>
    </source>
</evidence>
<dbReference type="InterPro" id="IPR050599">
    <property type="entry name" value="VDCC_alpha-1_subunit"/>
</dbReference>
<evidence type="ECO:0000256" key="16">
    <source>
        <dbReference type="SAM" id="MobiDB-lite"/>
    </source>
</evidence>
<evidence type="ECO:0000259" key="18">
    <source>
        <dbReference type="Pfam" id="PF00520"/>
    </source>
</evidence>
<comment type="similarity">
    <text evidence="14">Belongs to the calcium channel alpha-1 subunit (TC 1.A.1.11) family.</text>
</comment>
<dbReference type="Proteomes" id="UP000054248">
    <property type="component" value="Unassembled WGS sequence"/>
</dbReference>
<feature type="transmembrane region" description="Helical" evidence="17">
    <location>
        <begin position="1343"/>
        <end position="1364"/>
    </location>
</feature>
<evidence type="ECO:0000313" key="20">
    <source>
        <dbReference type="Proteomes" id="UP000054248"/>
    </source>
</evidence>
<dbReference type="Gene3D" id="1.20.120.350">
    <property type="entry name" value="Voltage-gated potassium channels. Chain C"/>
    <property type="match status" value="3"/>
</dbReference>
<keyword evidence="2" id="KW-0813">Transport</keyword>
<feature type="domain" description="Ion transport" evidence="18">
    <location>
        <begin position="416"/>
        <end position="542"/>
    </location>
</feature>
<dbReference type="PANTHER" id="PTHR45628">
    <property type="entry name" value="VOLTAGE-DEPENDENT CALCIUM CHANNEL TYPE A SUBUNIT ALPHA-1"/>
    <property type="match status" value="1"/>
</dbReference>
<reference evidence="20" key="2">
    <citation type="submission" date="2015-01" db="EMBL/GenBank/DDBJ databases">
        <title>Evolutionary Origins and Diversification of the Mycorrhizal Mutualists.</title>
        <authorList>
            <consortium name="DOE Joint Genome Institute"/>
            <consortium name="Mycorrhizal Genomics Consortium"/>
            <person name="Kohler A."/>
            <person name="Kuo A."/>
            <person name="Nagy L.G."/>
            <person name="Floudas D."/>
            <person name="Copeland A."/>
            <person name="Barry K.W."/>
            <person name="Cichocki N."/>
            <person name="Veneault-Fourrey C."/>
            <person name="LaButti K."/>
            <person name="Lindquist E.A."/>
            <person name="Lipzen A."/>
            <person name="Lundell T."/>
            <person name="Morin E."/>
            <person name="Murat C."/>
            <person name="Riley R."/>
            <person name="Ohm R."/>
            <person name="Sun H."/>
            <person name="Tunlid A."/>
            <person name="Henrissat B."/>
            <person name="Grigoriev I.V."/>
            <person name="Hibbett D.S."/>
            <person name="Martin F."/>
        </authorList>
    </citation>
    <scope>NUCLEOTIDE SEQUENCE [LARGE SCALE GENOMIC DNA]</scope>
    <source>
        <strain evidence="20">MUT 4182</strain>
    </source>
</reference>
<protein>
    <recommendedName>
        <fullName evidence="15">Calcium-channel protein CCH1</fullName>
    </recommendedName>
</protein>
<evidence type="ECO:0000256" key="10">
    <source>
        <dbReference type="ARBA" id="ARBA00023065"/>
    </source>
</evidence>
<dbReference type="GO" id="GO:0008331">
    <property type="term" value="F:high voltage-gated calcium channel activity"/>
    <property type="evidence" value="ECO:0007669"/>
    <property type="project" value="TreeGrafter"/>
</dbReference>
<feature type="transmembrane region" description="Helical" evidence="17">
    <location>
        <begin position="1297"/>
        <end position="1323"/>
    </location>
</feature>
<feature type="region of interest" description="Disordered" evidence="16">
    <location>
        <begin position="191"/>
        <end position="217"/>
    </location>
</feature>
<feature type="compositionally biased region" description="Basic and acidic residues" evidence="16">
    <location>
        <begin position="135"/>
        <end position="146"/>
    </location>
</feature>
<feature type="compositionally biased region" description="Low complexity" evidence="16">
    <location>
        <begin position="76"/>
        <end position="87"/>
    </location>
</feature>
<dbReference type="InterPro" id="IPR005821">
    <property type="entry name" value="Ion_trans_dom"/>
</dbReference>
<feature type="transmembrane region" description="Helical" evidence="17">
    <location>
        <begin position="486"/>
        <end position="509"/>
    </location>
</feature>
<feature type="transmembrane region" description="Helical" evidence="17">
    <location>
        <begin position="1141"/>
        <end position="1161"/>
    </location>
</feature>
<evidence type="ECO:0000256" key="11">
    <source>
        <dbReference type="ARBA" id="ARBA00023136"/>
    </source>
</evidence>
<name>A0A0C3LER6_9AGAM</name>
<keyword evidence="12" id="KW-0325">Glycoprotein</keyword>
<feature type="transmembrane region" description="Helical" evidence="17">
    <location>
        <begin position="883"/>
        <end position="907"/>
    </location>
</feature>
<dbReference type="FunFam" id="1.10.287.70:FF:000093">
    <property type="entry name" value="Calcium channel subunit Cch1"/>
    <property type="match status" value="1"/>
</dbReference>
<keyword evidence="9 17" id="KW-1133">Transmembrane helix</keyword>
<evidence type="ECO:0000256" key="13">
    <source>
        <dbReference type="ARBA" id="ARBA00023303"/>
    </source>
</evidence>
<dbReference type="EMBL" id="KN822955">
    <property type="protein sequence ID" value="KIO32428.1"/>
    <property type="molecule type" value="Genomic_DNA"/>
</dbReference>
<dbReference type="Pfam" id="PF00520">
    <property type="entry name" value="Ion_trans"/>
    <property type="match status" value="3"/>
</dbReference>
<keyword evidence="5" id="KW-0107">Calcium channel</keyword>
<sequence>MQRSSHPSPSLSLDTSNSTAISPQFGSHSPPDANSGAKRRNSWNKSRESISEDIRPSFAMPPMMTTNDEPQVGRAPGPSSSSGLQYQPPYPPGQAPRPRNLSQNSLDSNASAALTEGEDRIHLTSAAAGFSNPHGRADENEAEQGRRRVQRPQGHYGERGRTFGTLKTMSRNIRRASMRVVNLAGVTLEDRPMRLEDESPDQSKRNATLPGQDEEMPELSRERLRGRTLGVFSPQSVIRRAMLSVLLWRWTEPIILLLIMFNAVVLTIQAHRSVFETGREDGFFKTWEDYALFVLFNIFTVEAFARILVTGLVLDPTTQWTDYRLFFQKVKATPGKVHSRFGTVPSGSTVNIIEAKLPSESGASAAGRQRSDSHAYPPGHSMERSSSWVATKLGLERHPFQLAIEKQQSLSEQNLPYLRHSWNRIDFVAVTSFWIMFGLAVTGSETSPTRHLYIFRALSVLRVARLLAVTSGTTTIMRSLKIAGPLLARVSVFVLFAMVLFSIVGVQSFKGSFRRYCQLTHLGFQNFEVAEEQKRARQFDAYLRKTEPSSTQVNWMEKWNPYRFVKAAPKSVAVETMPSGLVLPLKKAIVQDSRGRRQGSRASISQFPFGEQEKQKGVAGTLRRLFDLDKDVPDTVQLASLKAMRRESVAMQAQLEENAEHRLRGRDYLNANVPDPAIDETQEAMSEHVAQKADFIEAHPTYDKTFWVLSNQSPLRSLCQKLVTSAGGDRIFGIAPSPIAQPFFQFFVFLAVIGGIVVAAIATPAYRRQYYIDHGLQRNTWFDSADVAFACALILEFLVKIVADGFVFTPNAYLLSVWNVIDFLILIALLINMITTIVKAGGVSRATRSLKAFRALRLITFFPWMRDTFHSVLFAGAKSLVEAALLALLYMVPYAIWGLNIFSGLMFTCNDDSVAGKADCVGEYFSQPVDDVAIGFLAPRSWDRPSPSTTFSFDSFGSSLLILFEVVSFEGWIDVMGVAMDLVGKDLQPQLNNSQRNSLFFLIYDLLGAVIILTLFISIIIGNFSSRSGMALLTEDQKRWIDLQKLIKRQRPSKRPKTKPSSSWRAWCFDRAVQKNGWWSRGLTGLYFIHIFALATQTFTNSSTINQIRDFLFLVLTTIYAVDIAVRISGLGLRSFRANGWNIFDVFVVAGSFATTVPIVLGSKNFAVEQLQKLFLVCIAFKLVQKNSGLNQLFKTSVSSLPAILKLLLLWIVLFIFFAIVYVEVFGLTRWGSGETHTQNYRDFFNALIMLVFMSTGEGWNQYMHDFTVSYPACTNSGEEDPDSDCGSTGWAYSLFIAWNLLSMYIFVNMFTGVVVENFSYVFQLNNSRGSINRHEMRAFKKVWAMFDVEGTGFLTSASIVPFLSKLSGIFEVRTYPIEFSIGKIMEESQANLNEPRTVYSAPVISNRQKTNNIDIRALGDVISQIDQREISRRRATYIRLYHEAKITAESGKGISFTK</sequence>
<dbReference type="Gene3D" id="1.10.287.70">
    <property type="match status" value="2"/>
</dbReference>
<keyword evidence="10" id="KW-0406">Ion transport</keyword>
<dbReference type="OrthoDB" id="416585at2759"/>
<dbReference type="GO" id="GO:0098703">
    <property type="term" value="P:calcium ion import across plasma membrane"/>
    <property type="evidence" value="ECO:0007669"/>
    <property type="project" value="TreeGrafter"/>
</dbReference>
<dbReference type="PANTHER" id="PTHR45628:SF7">
    <property type="entry name" value="VOLTAGE-DEPENDENT CALCIUM CHANNEL TYPE A SUBUNIT ALPHA-1"/>
    <property type="match status" value="1"/>
</dbReference>
<feature type="region of interest" description="Disordered" evidence="16">
    <location>
        <begin position="126"/>
        <end position="162"/>
    </location>
</feature>
<comment type="subcellular location">
    <subcellularLocation>
        <location evidence="1">Cell membrane</location>
        <topology evidence="1">Multi-pass membrane protein</topology>
    </subcellularLocation>
</comment>
<reference evidence="19 20" key="1">
    <citation type="submission" date="2014-04" db="EMBL/GenBank/DDBJ databases">
        <authorList>
            <consortium name="DOE Joint Genome Institute"/>
            <person name="Kuo A."/>
            <person name="Girlanda M."/>
            <person name="Perotto S."/>
            <person name="Kohler A."/>
            <person name="Nagy L.G."/>
            <person name="Floudas D."/>
            <person name="Copeland A."/>
            <person name="Barry K.W."/>
            <person name="Cichocki N."/>
            <person name="Veneault-Fourrey C."/>
            <person name="LaButti K."/>
            <person name="Lindquist E.A."/>
            <person name="Lipzen A."/>
            <person name="Lundell T."/>
            <person name="Morin E."/>
            <person name="Murat C."/>
            <person name="Sun H."/>
            <person name="Tunlid A."/>
            <person name="Henrissat B."/>
            <person name="Grigoriev I.V."/>
            <person name="Hibbett D.S."/>
            <person name="Martin F."/>
            <person name="Nordberg H.P."/>
            <person name="Cantor M.N."/>
            <person name="Hua S.X."/>
        </authorList>
    </citation>
    <scope>NUCLEOTIDE SEQUENCE [LARGE SCALE GENOMIC DNA]</scope>
    <source>
        <strain evidence="19 20">MUT 4182</strain>
    </source>
</reference>
<feature type="transmembrane region" description="Helical" evidence="17">
    <location>
        <begin position="1111"/>
        <end position="1129"/>
    </location>
</feature>
<keyword evidence="6 17" id="KW-0812">Transmembrane</keyword>
<proteinExistence type="inferred from homology"/>
<evidence type="ECO:0000256" key="17">
    <source>
        <dbReference type="SAM" id="Phobius"/>
    </source>
</evidence>
<keyword evidence="4" id="KW-0109">Calcium transport</keyword>
<keyword evidence="8" id="KW-0851">Voltage-gated channel</keyword>
<evidence type="ECO:0000256" key="1">
    <source>
        <dbReference type="ARBA" id="ARBA00004651"/>
    </source>
</evidence>
<keyword evidence="7" id="KW-0106">Calcium</keyword>
<feature type="region of interest" description="Disordered" evidence="16">
    <location>
        <begin position="1"/>
        <end position="110"/>
    </location>
</feature>
<feature type="domain" description="Ion transport" evidence="18">
    <location>
        <begin position="1078"/>
        <end position="1322"/>
    </location>
</feature>
<accession>A0A0C3LER6</accession>
<evidence type="ECO:0000256" key="14">
    <source>
        <dbReference type="ARBA" id="ARBA00061395"/>
    </source>
</evidence>
<feature type="region of interest" description="Disordered" evidence="16">
    <location>
        <begin position="360"/>
        <end position="383"/>
    </location>
</feature>
<evidence type="ECO:0000256" key="8">
    <source>
        <dbReference type="ARBA" id="ARBA00022882"/>
    </source>
</evidence>
<evidence type="ECO:0000256" key="6">
    <source>
        <dbReference type="ARBA" id="ARBA00022692"/>
    </source>
</evidence>
<evidence type="ECO:0000256" key="4">
    <source>
        <dbReference type="ARBA" id="ARBA00022568"/>
    </source>
</evidence>
<dbReference type="Gene3D" id="1.10.238.10">
    <property type="entry name" value="EF-hand"/>
    <property type="match status" value="1"/>
</dbReference>
<feature type="compositionally biased region" description="Basic and acidic residues" evidence="16">
    <location>
        <begin position="45"/>
        <end position="55"/>
    </location>
</feature>
<feature type="transmembrane region" description="Helical" evidence="17">
    <location>
        <begin position="246"/>
        <end position="270"/>
    </location>
</feature>
<evidence type="ECO:0000256" key="3">
    <source>
        <dbReference type="ARBA" id="ARBA00022475"/>
    </source>
</evidence>
<keyword evidence="3" id="KW-1003">Cell membrane</keyword>
<feature type="transmembrane region" description="Helical" evidence="17">
    <location>
        <begin position="1203"/>
        <end position="1223"/>
    </location>
</feature>
<dbReference type="GO" id="GO:0005891">
    <property type="term" value="C:voltage-gated calcium channel complex"/>
    <property type="evidence" value="ECO:0007669"/>
    <property type="project" value="TreeGrafter"/>
</dbReference>
<evidence type="ECO:0000256" key="7">
    <source>
        <dbReference type="ARBA" id="ARBA00022837"/>
    </source>
</evidence>
<evidence type="ECO:0000256" key="12">
    <source>
        <dbReference type="ARBA" id="ARBA00023180"/>
    </source>
</evidence>
<dbReference type="InterPro" id="IPR027359">
    <property type="entry name" value="Volt_channel_dom_sf"/>
</dbReference>
<evidence type="ECO:0000256" key="15">
    <source>
        <dbReference type="ARBA" id="ARBA00067459"/>
    </source>
</evidence>
<feature type="compositionally biased region" description="Polar residues" evidence="16">
    <location>
        <begin position="100"/>
        <end position="110"/>
    </location>
</feature>
<feature type="transmembrane region" description="Helical" evidence="17">
    <location>
        <begin position="1244"/>
        <end position="1263"/>
    </location>
</feature>